<feature type="domain" description="Phosphodiester glycosidase" evidence="1">
    <location>
        <begin position="242"/>
        <end position="348"/>
    </location>
</feature>
<dbReference type="Proteomes" id="UP000258102">
    <property type="component" value="Chromosome 1"/>
</dbReference>
<name>A0AAD0RIS1_PSEO7</name>
<evidence type="ECO:0000313" key="3">
    <source>
        <dbReference type="Proteomes" id="UP000258102"/>
    </source>
</evidence>
<dbReference type="EMBL" id="CP031761">
    <property type="protein sequence ID" value="AXR02051.1"/>
    <property type="molecule type" value="Genomic_DNA"/>
</dbReference>
<protein>
    <recommendedName>
        <fullName evidence="1">Phosphodiester glycosidase domain-containing protein</fullName>
    </recommendedName>
</protein>
<gene>
    <name evidence="2" type="ORF">D0511_08215</name>
</gene>
<accession>A0AAD0RIS1</accession>
<dbReference type="InterPro" id="IPR018711">
    <property type="entry name" value="NAGPA"/>
</dbReference>
<reference evidence="2 3" key="1">
    <citation type="submission" date="2018-08" db="EMBL/GenBank/DDBJ databases">
        <title>Whole Genome Sequences of Two Pseudoalteromonas piscicida Strains, DE1-A and DE2-A, which Exhibit Strong Antibacterial Activity against Vibrio vulnificus.</title>
        <authorList>
            <person name="Richards G.P."/>
            <person name="Needleman D.S."/>
            <person name="Watson M.A."/>
            <person name="Polson S.W."/>
        </authorList>
    </citation>
    <scope>NUCLEOTIDE SEQUENCE [LARGE SCALE GENOMIC DNA]</scope>
    <source>
        <strain evidence="2 3">DE2-A</strain>
    </source>
</reference>
<evidence type="ECO:0000313" key="2">
    <source>
        <dbReference type="EMBL" id="AXR02051.1"/>
    </source>
</evidence>
<sequence length="401" mass="44276">MFRSDIMINSKLAKIPLSLGVSLCIGLISTTAFSANIDLFKLDQNHNTTDGTSFKNLEGFLLVIKDTRKVKFTIPKLGEFDVACDSLDNSFSTARQFCVSGIGLTCKQVYNFQNGIYKPTSRSDDLVPMKPVINYVNHYHNKNTNKKVVGINLGFFDLTPFPNRSTNQSVWKPLYQEACGLNLGTLYSNENKKYYSHFGDKEKLPSGVDDAPFSTLIIHSNGDLDDSKRFDIEPRIKSKSLAFSGVLLRRNGVDRGEIYLPKFVQDKASSAVARTAVGYKIGEYKMKFLVVQGGRASGAKGLTIDDVKKFFAVSDGYDSVMLLDGSGSSQLAANFSASTIQSPTTTGRTNCIHKNVKTCTLKGDVVGNAYVSHWNSKYKTPYGNYNSSVDRRTPNVLLVID</sequence>
<dbReference type="AlphaFoldDB" id="A0AAD0RIS1"/>
<evidence type="ECO:0000259" key="1">
    <source>
        <dbReference type="Pfam" id="PF09992"/>
    </source>
</evidence>
<dbReference type="KEGG" id="ppis:B1L02_09550"/>
<dbReference type="Pfam" id="PF09992">
    <property type="entry name" value="NAGPA"/>
    <property type="match status" value="1"/>
</dbReference>
<proteinExistence type="predicted"/>
<organism evidence="2 3">
    <name type="scientific">Pseudoalteromonas piscicida</name>
    <dbReference type="NCBI Taxonomy" id="43662"/>
    <lineage>
        <taxon>Bacteria</taxon>
        <taxon>Pseudomonadati</taxon>
        <taxon>Pseudomonadota</taxon>
        <taxon>Gammaproteobacteria</taxon>
        <taxon>Alteromonadales</taxon>
        <taxon>Pseudoalteromonadaceae</taxon>
        <taxon>Pseudoalteromonas</taxon>
    </lineage>
</organism>